<feature type="compositionally biased region" description="Low complexity" evidence="1">
    <location>
        <begin position="165"/>
        <end position="175"/>
    </location>
</feature>
<dbReference type="OrthoDB" id="5348546at2759"/>
<dbReference type="Proteomes" id="UP000807769">
    <property type="component" value="Unassembled WGS sequence"/>
</dbReference>
<accession>A0A9P7JB72</accession>
<proteinExistence type="predicted"/>
<feature type="region of interest" description="Disordered" evidence="1">
    <location>
        <begin position="85"/>
        <end position="108"/>
    </location>
</feature>
<comment type="caution">
    <text evidence="2">The sequence shown here is derived from an EMBL/GenBank/DDBJ whole genome shotgun (WGS) entry which is preliminary data.</text>
</comment>
<dbReference type="EMBL" id="JABBWG010000027">
    <property type="protein sequence ID" value="KAG1812214.1"/>
    <property type="molecule type" value="Genomic_DNA"/>
</dbReference>
<feature type="region of interest" description="Disordered" evidence="1">
    <location>
        <begin position="1"/>
        <end position="26"/>
    </location>
</feature>
<organism evidence="2 3">
    <name type="scientific">Suillus subaureus</name>
    <dbReference type="NCBI Taxonomy" id="48587"/>
    <lineage>
        <taxon>Eukaryota</taxon>
        <taxon>Fungi</taxon>
        <taxon>Dikarya</taxon>
        <taxon>Basidiomycota</taxon>
        <taxon>Agaricomycotina</taxon>
        <taxon>Agaricomycetes</taxon>
        <taxon>Agaricomycetidae</taxon>
        <taxon>Boletales</taxon>
        <taxon>Suillineae</taxon>
        <taxon>Suillaceae</taxon>
        <taxon>Suillus</taxon>
    </lineage>
</organism>
<protein>
    <submittedName>
        <fullName evidence="2">Uncharacterized protein</fullName>
    </submittedName>
</protein>
<name>A0A9P7JB72_9AGAM</name>
<gene>
    <name evidence="2" type="ORF">BJ212DRAFT_478854</name>
</gene>
<evidence type="ECO:0000313" key="2">
    <source>
        <dbReference type="EMBL" id="KAG1812214.1"/>
    </source>
</evidence>
<feature type="region of interest" description="Disordered" evidence="1">
    <location>
        <begin position="149"/>
        <end position="175"/>
    </location>
</feature>
<keyword evidence="3" id="KW-1185">Reference proteome</keyword>
<feature type="compositionally biased region" description="Pro residues" evidence="1">
    <location>
        <begin position="155"/>
        <end position="164"/>
    </location>
</feature>
<evidence type="ECO:0000313" key="3">
    <source>
        <dbReference type="Proteomes" id="UP000807769"/>
    </source>
</evidence>
<feature type="region of interest" description="Disordered" evidence="1">
    <location>
        <begin position="125"/>
        <end position="144"/>
    </location>
</feature>
<dbReference type="AlphaFoldDB" id="A0A9P7JB72"/>
<reference evidence="2" key="1">
    <citation type="journal article" date="2020" name="New Phytol.">
        <title>Comparative genomics reveals dynamic genome evolution in host specialist ectomycorrhizal fungi.</title>
        <authorList>
            <person name="Lofgren L.A."/>
            <person name="Nguyen N.H."/>
            <person name="Vilgalys R."/>
            <person name="Ruytinx J."/>
            <person name="Liao H.L."/>
            <person name="Branco S."/>
            <person name="Kuo A."/>
            <person name="LaButti K."/>
            <person name="Lipzen A."/>
            <person name="Andreopoulos W."/>
            <person name="Pangilinan J."/>
            <person name="Riley R."/>
            <person name="Hundley H."/>
            <person name="Na H."/>
            <person name="Barry K."/>
            <person name="Grigoriev I.V."/>
            <person name="Stajich J.E."/>
            <person name="Kennedy P.G."/>
        </authorList>
    </citation>
    <scope>NUCLEOTIDE SEQUENCE</scope>
    <source>
        <strain evidence="2">MN1</strain>
    </source>
</reference>
<dbReference type="GeneID" id="64637322"/>
<dbReference type="RefSeq" id="XP_041190496.1">
    <property type="nucleotide sequence ID" value="XM_041343306.1"/>
</dbReference>
<sequence length="215" mass="23796">MTHQQVSDKYGSYPDSDDEMVDSEPYRGDDLLAWLGPPYPARDVPEDVGCDPESMDIHLRRTFFATSSERGRWLSSPVIPRTYNAKSFTSSPIRPHRGHSTPVKSNTRDVKSPLLEFRDFVRRQSTSGVKDDPSSSPFLAASDSNDIEDYRSLSPLPPSSPPTSPMSLAPSQPDDCALIDDDIVLDDDCNSDDVSSLIPVSQSVSLRLNMCMRAV</sequence>
<evidence type="ECO:0000256" key="1">
    <source>
        <dbReference type="SAM" id="MobiDB-lite"/>
    </source>
</evidence>